<reference evidence="1" key="1">
    <citation type="journal article" date="2021" name="Mol. Plant Microbe Interact.">
        <title>Complete Genome Sequence of the Plant-Pathogenic Fungus Colletotrichum lupini.</title>
        <authorList>
            <person name="Baroncelli R."/>
            <person name="Pensec F."/>
            <person name="Da Lio D."/>
            <person name="Boufleur T."/>
            <person name="Vicente I."/>
            <person name="Sarrocco S."/>
            <person name="Picot A."/>
            <person name="Baraldi E."/>
            <person name="Sukno S."/>
            <person name="Thon M."/>
            <person name="Le Floch G."/>
        </authorList>
    </citation>
    <scope>NUCLEOTIDE SEQUENCE</scope>
    <source>
        <strain evidence="1">IMI 504893</strain>
    </source>
</reference>
<dbReference type="GeneID" id="73348782"/>
<proteinExistence type="predicted"/>
<dbReference type="RefSeq" id="XP_049150918.1">
    <property type="nucleotide sequence ID" value="XM_049293772.1"/>
</dbReference>
<protein>
    <submittedName>
        <fullName evidence="1">Uncharacterized protein</fullName>
    </submittedName>
</protein>
<name>A0A9Q8WNG1_9PEZI</name>
<sequence length="97" mass="10512">MACRVTLRLCIFRTIITNSTAAGSAASPELIRNAPLILPHYDIAMLMANSLLSVIIRNALNQFYCHFSLSYTASPNWPGCPIPQLTPALKVVSPTPA</sequence>
<evidence type="ECO:0000313" key="1">
    <source>
        <dbReference type="EMBL" id="UQC89317.1"/>
    </source>
</evidence>
<dbReference type="Proteomes" id="UP000830671">
    <property type="component" value="Chromosome 8"/>
</dbReference>
<evidence type="ECO:0000313" key="2">
    <source>
        <dbReference type="Proteomes" id="UP000830671"/>
    </source>
</evidence>
<gene>
    <name evidence="1" type="ORF">CLUP02_14846</name>
</gene>
<dbReference type="KEGG" id="clup:CLUP02_14846"/>
<keyword evidence="2" id="KW-1185">Reference proteome</keyword>
<dbReference type="AlphaFoldDB" id="A0A9Q8WNG1"/>
<accession>A0A9Q8WNG1</accession>
<organism evidence="1 2">
    <name type="scientific">Colletotrichum lupini</name>
    <dbReference type="NCBI Taxonomy" id="145971"/>
    <lineage>
        <taxon>Eukaryota</taxon>
        <taxon>Fungi</taxon>
        <taxon>Dikarya</taxon>
        <taxon>Ascomycota</taxon>
        <taxon>Pezizomycotina</taxon>
        <taxon>Sordariomycetes</taxon>
        <taxon>Hypocreomycetidae</taxon>
        <taxon>Glomerellales</taxon>
        <taxon>Glomerellaceae</taxon>
        <taxon>Colletotrichum</taxon>
        <taxon>Colletotrichum acutatum species complex</taxon>
    </lineage>
</organism>
<dbReference type="EMBL" id="CP019480">
    <property type="protein sequence ID" value="UQC89317.1"/>
    <property type="molecule type" value="Genomic_DNA"/>
</dbReference>